<dbReference type="Proteomes" id="UP001152607">
    <property type="component" value="Unassembled WGS sequence"/>
</dbReference>
<dbReference type="AlphaFoldDB" id="A0A9W4USL2"/>
<reference evidence="1" key="1">
    <citation type="submission" date="2023-01" db="EMBL/GenBank/DDBJ databases">
        <authorList>
            <person name="Van Ghelder C."/>
            <person name="Rancurel C."/>
        </authorList>
    </citation>
    <scope>NUCLEOTIDE SEQUENCE</scope>
    <source>
        <strain evidence="1">CNCM I-4278</strain>
    </source>
</reference>
<gene>
    <name evidence="1" type="ORF">PDIGIT_LOCUS14765</name>
</gene>
<evidence type="ECO:0000313" key="1">
    <source>
        <dbReference type="EMBL" id="CAI6341566.1"/>
    </source>
</evidence>
<dbReference type="EMBL" id="CAOQHR010000012">
    <property type="protein sequence ID" value="CAI6341566.1"/>
    <property type="molecule type" value="Genomic_DNA"/>
</dbReference>
<protein>
    <submittedName>
        <fullName evidence="1">Uncharacterized protein</fullName>
    </submittedName>
</protein>
<proteinExistence type="predicted"/>
<name>A0A9W4USL2_9PLEO</name>
<evidence type="ECO:0000313" key="2">
    <source>
        <dbReference type="Proteomes" id="UP001152607"/>
    </source>
</evidence>
<keyword evidence="2" id="KW-1185">Reference proteome</keyword>
<organism evidence="1 2">
    <name type="scientific">Periconia digitata</name>
    <dbReference type="NCBI Taxonomy" id="1303443"/>
    <lineage>
        <taxon>Eukaryota</taxon>
        <taxon>Fungi</taxon>
        <taxon>Dikarya</taxon>
        <taxon>Ascomycota</taxon>
        <taxon>Pezizomycotina</taxon>
        <taxon>Dothideomycetes</taxon>
        <taxon>Pleosporomycetidae</taxon>
        <taxon>Pleosporales</taxon>
        <taxon>Massarineae</taxon>
        <taxon>Periconiaceae</taxon>
        <taxon>Periconia</taxon>
    </lineage>
</organism>
<comment type="caution">
    <text evidence="1">The sequence shown here is derived from an EMBL/GenBank/DDBJ whole genome shotgun (WGS) entry which is preliminary data.</text>
</comment>
<sequence length="52" mass="6104">MYCTILPTQARPHNLFLGRLHYTTLPISHPLQSNRKTRAKEQIQHSFLNLSM</sequence>
<accession>A0A9W4USL2</accession>